<dbReference type="PANTHER" id="PTHR30043">
    <property type="entry name" value="PHOSPHONATES TRANSPORT SYSTEM PERMEASE PROTEIN"/>
    <property type="match status" value="1"/>
</dbReference>
<dbReference type="Pfam" id="PF00528">
    <property type="entry name" value="BPD_transp_1"/>
    <property type="match status" value="1"/>
</dbReference>
<feature type="transmembrane region" description="Helical" evidence="7">
    <location>
        <begin position="128"/>
        <end position="149"/>
    </location>
</feature>
<evidence type="ECO:0000256" key="7">
    <source>
        <dbReference type="SAM" id="Phobius"/>
    </source>
</evidence>
<keyword evidence="6 7" id="KW-0472">Membrane</keyword>
<evidence type="ECO:0000256" key="6">
    <source>
        <dbReference type="ARBA" id="ARBA00023136"/>
    </source>
</evidence>
<accession>A0A448ZZ19</accession>
<feature type="domain" description="ABC transmembrane type-1" evidence="8">
    <location>
        <begin position="401"/>
        <end position="543"/>
    </location>
</feature>
<reference evidence="9" key="1">
    <citation type="submission" date="2019-01" db="EMBL/GenBank/DDBJ databases">
        <authorList>
            <consortium name="Pathogen Informatics"/>
        </authorList>
    </citation>
    <scope>NUCLEOTIDE SEQUENCE [LARGE SCALE GENOMIC DNA]</scope>
    <source>
        <strain evidence="9">NCTC10113</strain>
    </source>
</reference>
<evidence type="ECO:0000256" key="2">
    <source>
        <dbReference type="ARBA" id="ARBA00022448"/>
    </source>
</evidence>
<dbReference type="RefSeq" id="WP_024544309.1">
    <property type="nucleotide sequence ID" value="NZ_LR214938.2"/>
</dbReference>
<dbReference type="PANTHER" id="PTHR30043:SF1">
    <property type="entry name" value="ABC TRANSPORT SYSTEM PERMEASE PROTEIN P69"/>
    <property type="match status" value="1"/>
</dbReference>
<geneLocation type="plasmid" evidence="9">
    <name>2</name>
</geneLocation>
<keyword evidence="3" id="KW-1003">Cell membrane</keyword>
<feature type="transmembrane region" description="Helical" evidence="7">
    <location>
        <begin position="30"/>
        <end position="50"/>
    </location>
</feature>
<dbReference type="AlphaFoldDB" id="A0A448ZZ19"/>
<sequence>MNNNVEIKNYGIYEKINNNKSLQVHAKTPLNKILISIFICLLVFFAFLNIPTSFASNGGSTFWENLKRFFSPIAKSNFYGGENLWKISFDFLFYSIKIAFLGTILGSILAFVTAYFGNKLFNSKYVYIPIKMLTILLRILPEIIFIYMFRMSFDKNLGMMLTIMWFSWIWLHEYFTRTIESIELNTYFHFLKITKSKWNAFCVEIWPQIKYKVFDYIFYSMETNMRWGSLLNKFGFIGIGSLLNLSTLNTQYLNELMIPLFVFVLFLITLDLLKWAYFKFIGNHSKYTNSKQYKNKKITKYVFTISVFLVVLTICILSIVLISNDKVYSVQTNRFFYDLFNPNWSILQNNSWNDFKSVMELISLTIVTFFIVYLIVYLKLFFENNKLYGNKKTLITKMFDTLFRNIPIVVYFLFWSPWFNHPQTAFICAFAIHSICLATKQMQASMQKVSETQIILLRVQGYSKFWIYRNYIWPLLKENRTKIMSFQFEIIFRNFAIYGIFSSSTFGQKLIYNRFNEFYNTTPYLWILILMLALVNLGVYFWQNKNRFFNSYFLFSRKLVLQSS</sequence>
<feature type="transmembrane region" description="Helical" evidence="7">
    <location>
        <begin position="230"/>
        <end position="250"/>
    </location>
</feature>
<evidence type="ECO:0000256" key="4">
    <source>
        <dbReference type="ARBA" id="ARBA00022692"/>
    </source>
</evidence>
<feature type="transmembrane region" description="Helical" evidence="7">
    <location>
        <begin position="256"/>
        <end position="277"/>
    </location>
</feature>
<proteinExistence type="predicted"/>
<dbReference type="InterPro" id="IPR000515">
    <property type="entry name" value="MetI-like"/>
</dbReference>
<keyword evidence="5 7" id="KW-1133">Transmembrane helix</keyword>
<keyword evidence="4 7" id="KW-0812">Transmembrane</keyword>
<evidence type="ECO:0000313" key="9">
    <source>
        <dbReference type="EMBL" id="VEU56488.1"/>
    </source>
</evidence>
<evidence type="ECO:0000256" key="1">
    <source>
        <dbReference type="ARBA" id="ARBA00004651"/>
    </source>
</evidence>
<protein>
    <submittedName>
        <fullName evidence="9">ABC-type phosphate/phosphonate transport system, permease component</fullName>
    </submittedName>
</protein>
<evidence type="ECO:0000259" key="8">
    <source>
        <dbReference type="Pfam" id="PF00528"/>
    </source>
</evidence>
<feature type="transmembrane region" description="Helical" evidence="7">
    <location>
        <begin position="421"/>
        <end position="438"/>
    </location>
</feature>
<feature type="transmembrane region" description="Helical" evidence="7">
    <location>
        <begin position="298"/>
        <end position="322"/>
    </location>
</feature>
<dbReference type="InterPro" id="IPR035906">
    <property type="entry name" value="MetI-like_sf"/>
</dbReference>
<feature type="transmembrane region" description="Helical" evidence="7">
    <location>
        <begin position="524"/>
        <end position="542"/>
    </location>
</feature>
<dbReference type="GO" id="GO:0055085">
    <property type="term" value="P:transmembrane transport"/>
    <property type="evidence" value="ECO:0007669"/>
    <property type="project" value="InterPro"/>
</dbReference>
<feature type="transmembrane region" description="Helical" evidence="7">
    <location>
        <begin position="361"/>
        <end position="382"/>
    </location>
</feature>
<feature type="transmembrane region" description="Helical" evidence="7">
    <location>
        <begin position="394"/>
        <end position="415"/>
    </location>
</feature>
<name>A0A448ZZ19_METSV</name>
<dbReference type="GO" id="GO:0005886">
    <property type="term" value="C:plasma membrane"/>
    <property type="evidence" value="ECO:0007669"/>
    <property type="project" value="UniProtKB-SubCell"/>
</dbReference>
<organism evidence="9">
    <name type="scientific">Metamycoplasma salivarium</name>
    <name type="common">Mycoplasma salivarium</name>
    <dbReference type="NCBI Taxonomy" id="2124"/>
    <lineage>
        <taxon>Bacteria</taxon>
        <taxon>Bacillati</taxon>
        <taxon>Mycoplasmatota</taxon>
        <taxon>Mycoplasmoidales</taxon>
        <taxon>Metamycoplasmataceae</taxon>
        <taxon>Metamycoplasma</taxon>
    </lineage>
</organism>
<gene>
    <name evidence="9" type="ORF">NCTC10113_01397</name>
</gene>
<keyword evidence="2" id="KW-0813">Transport</keyword>
<keyword evidence="9" id="KW-0614">Plasmid</keyword>
<feature type="transmembrane region" description="Helical" evidence="7">
    <location>
        <begin position="155"/>
        <end position="171"/>
    </location>
</feature>
<evidence type="ECO:0000256" key="3">
    <source>
        <dbReference type="ARBA" id="ARBA00022475"/>
    </source>
</evidence>
<evidence type="ECO:0000256" key="5">
    <source>
        <dbReference type="ARBA" id="ARBA00022989"/>
    </source>
</evidence>
<dbReference type="SUPFAM" id="SSF161098">
    <property type="entry name" value="MetI-like"/>
    <property type="match status" value="2"/>
</dbReference>
<comment type="subcellular location">
    <subcellularLocation>
        <location evidence="1">Cell membrane</location>
        <topology evidence="1">Multi-pass membrane protein</topology>
    </subcellularLocation>
</comment>
<dbReference type="Gene3D" id="1.10.3720.10">
    <property type="entry name" value="MetI-like"/>
    <property type="match status" value="2"/>
</dbReference>
<feature type="transmembrane region" description="Helical" evidence="7">
    <location>
        <begin position="91"/>
        <end position="116"/>
    </location>
</feature>
<dbReference type="EMBL" id="LR214939">
    <property type="protein sequence ID" value="VEU56488.1"/>
    <property type="molecule type" value="Genomic_DNA"/>
</dbReference>
<feature type="transmembrane region" description="Helical" evidence="7">
    <location>
        <begin position="490"/>
        <end position="512"/>
    </location>
</feature>